<dbReference type="Pfam" id="PF03737">
    <property type="entry name" value="RraA-like"/>
    <property type="match status" value="1"/>
</dbReference>
<evidence type="ECO:0000313" key="3">
    <source>
        <dbReference type="Proteomes" id="UP000254875"/>
    </source>
</evidence>
<dbReference type="OrthoDB" id="8969658at2"/>
<proteinExistence type="predicted"/>
<dbReference type="Gene3D" id="3.50.30.40">
    <property type="entry name" value="Ribonuclease E inhibitor RraA/RraA-like"/>
    <property type="match status" value="1"/>
</dbReference>
<reference evidence="3" key="1">
    <citation type="submission" date="2018-05" db="EMBL/GenBank/DDBJ databases">
        <authorList>
            <person name="Feng T."/>
        </authorList>
    </citation>
    <scope>NUCLEOTIDE SEQUENCE [LARGE SCALE GENOMIC DNA]</scope>
    <source>
        <strain evidence="3">S27</strain>
    </source>
</reference>
<organism evidence="2 3">
    <name type="scientific">Paraburkholderia lacunae</name>
    <dbReference type="NCBI Taxonomy" id="2211104"/>
    <lineage>
        <taxon>Bacteria</taxon>
        <taxon>Pseudomonadati</taxon>
        <taxon>Pseudomonadota</taxon>
        <taxon>Betaproteobacteria</taxon>
        <taxon>Burkholderiales</taxon>
        <taxon>Burkholderiaceae</taxon>
        <taxon>Paraburkholderia</taxon>
    </lineage>
</organism>
<name>A0A370NC56_9BURK</name>
<evidence type="ECO:0000313" key="2">
    <source>
        <dbReference type="EMBL" id="RDK03180.1"/>
    </source>
</evidence>
<dbReference type="EMBL" id="QHKS01000005">
    <property type="protein sequence ID" value="RDK03180.1"/>
    <property type="molecule type" value="Genomic_DNA"/>
</dbReference>
<dbReference type="RefSeq" id="WP_115100572.1">
    <property type="nucleotide sequence ID" value="NZ_QHKS01000005.1"/>
</dbReference>
<dbReference type="InterPro" id="IPR036704">
    <property type="entry name" value="RraA/RraA-like_sf"/>
</dbReference>
<sequence>MPQGKAHDFVTPRRCVRQRLELQRTGLPVFARSTSLLTTKKRDTASSAFNEPVVCAGVMVRPGDIVPADDDGVLFSDAPTLAAVIDTALASDQAEPAILTRLDAKEPVRDVLQ</sequence>
<accession>A0A370NC56</accession>
<keyword evidence="3" id="KW-1185">Reference proteome</keyword>
<dbReference type="Proteomes" id="UP000254875">
    <property type="component" value="Unassembled WGS sequence"/>
</dbReference>
<gene>
    <name evidence="2" type="ORF">DLM46_09870</name>
</gene>
<dbReference type="SUPFAM" id="SSF89562">
    <property type="entry name" value="RraA-like"/>
    <property type="match status" value="1"/>
</dbReference>
<feature type="binding site" evidence="1">
    <location>
        <position position="17"/>
    </location>
    <ligand>
        <name>substrate</name>
    </ligand>
</feature>
<dbReference type="InterPro" id="IPR005493">
    <property type="entry name" value="RraA/RraA-like"/>
</dbReference>
<evidence type="ECO:0000256" key="1">
    <source>
        <dbReference type="PIRSR" id="PIRSR605493-1"/>
    </source>
</evidence>
<dbReference type="AlphaFoldDB" id="A0A370NC56"/>
<evidence type="ECO:0008006" key="4">
    <source>
        <dbReference type="Google" id="ProtNLM"/>
    </source>
</evidence>
<comment type="caution">
    <text evidence="2">The sequence shown here is derived from an EMBL/GenBank/DDBJ whole genome shotgun (WGS) entry which is preliminary data.</text>
</comment>
<protein>
    <recommendedName>
        <fullName evidence="4">Dimethylmenaquinone methyltransferase</fullName>
    </recommendedName>
</protein>